<feature type="domain" description="YlxR" evidence="2">
    <location>
        <begin position="15"/>
        <end position="90"/>
    </location>
</feature>
<dbReference type="CDD" id="cd00279">
    <property type="entry name" value="YlxR"/>
    <property type="match status" value="1"/>
</dbReference>
<dbReference type="Proteomes" id="UP000253941">
    <property type="component" value="Unassembled WGS sequence"/>
</dbReference>
<dbReference type="NCBIfam" id="NF006622">
    <property type="entry name" value="PRK09190.1"/>
    <property type="match status" value="1"/>
</dbReference>
<comment type="caution">
    <text evidence="3">The sequence shown here is derived from an EMBL/GenBank/DDBJ whole genome shotgun (WGS) entry which is preliminary data.</text>
</comment>
<dbReference type="InterPro" id="IPR029064">
    <property type="entry name" value="Ribosomal_eL30-like_sf"/>
</dbReference>
<feature type="compositionally biased region" description="Basic and acidic residues" evidence="1">
    <location>
        <begin position="205"/>
        <end position="214"/>
    </location>
</feature>
<dbReference type="Gene3D" id="3.30.1230.10">
    <property type="entry name" value="YlxR-like"/>
    <property type="match status" value="1"/>
</dbReference>
<dbReference type="AlphaFoldDB" id="A0A369TDI2"/>
<organism evidence="3 4">
    <name type="scientific">Ferruginivarius sediminum</name>
    <dbReference type="NCBI Taxonomy" id="2661937"/>
    <lineage>
        <taxon>Bacteria</taxon>
        <taxon>Pseudomonadati</taxon>
        <taxon>Pseudomonadota</taxon>
        <taxon>Alphaproteobacteria</taxon>
        <taxon>Rhodospirillales</taxon>
        <taxon>Rhodospirillaceae</taxon>
        <taxon>Ferruginivarius</taxon>
    </lineage>
</organism>
<dbReference type="PANTHER" id="PTHR34215:SF1">
    <property type="entry name" value="YLXR DOMAIN-CONTAINING PROTEIN"/>
    <property type="match status" value="1"/>
</dbReference>
<reference evidence="3 4" key="1">
    <citation type="submission" date="2018-07" db="EMBL/GenBank/DDBJ databases">
        <title>Venubactetium sediminum gen. nov., sp. nov., isolated from a marine solar saltern.</title>
        <authorList>
            <person name="Wang S."/>
        </authorList>
    </citation>
    <scope>NUCLEOTIDE SEQUENCE [LARGE SCALE GENOMIC DNA]</scope>
    <source>
        <strain evidence="3 4">WD2A32</strain>
    </source>
</reference>
<evidence type="ECO:0000256" key="1">
    <source>
        <dbReference type="SAM" id="MobiDB-lite"/>
    </source>
</evidence>
<dbReference type="InterPro" id="IPR035931">
    <property type="entry name" value="YlxR-like_sf"/>
</dbReference>
<protein>
    <submittedName>
        <fullName evidence="3">RNA-binding protein</fullName>
    </submittedName>
</protein>
<dbReference type="SUPFAM" id="SSF55315">
    <property type="entry name" value="L30e-like"/>
    <property type="match status" value="1"/>
</dbReference>
<dbReference type="SUPFAM" id="SSF64376">
    <property type="entry name" value="YlxR-like"/>
    <property type="match status" value="1"/>
</dbReference>
<dbReference type="InterPro" id="IPR007393">
    <property type="entry name" value="YlxR_dom"/>
</dbReference>
<evidence type="ECO:0000259" key="2">
    <source>
        <dbReference type="Pfam" id="PF04296"/>
    </source>
</evidence>
<dbReference type="Pfam" id="PF04296">
    <property type="entry name" value="YlxR"/>
    <property type="match status" value="1"/>
</dbReference>
<keyword evidence="4" id="KW-1185">Reference proteome</keyword>
<dbReference type="RefSeq" id="WP_114580592.1">
    <property type="nucleotide sequence ID" value="NZ_QPMH01000002.1"/>
</dbReference>
<dbReference type="PANTHER" id="PTHR34215">
    <property type="entry name" value="BLL0784 PROTEIN"/>
    <property type="match status" value="1"/>
</dbReference>
<dbReference type="Gene3D" id="3.30.1330.30">
    <property type="match status" value="1"/>
</dbReference>
<gene>
    <name evidence="3" type="ORF">DRB17_02510</name>
</gene>
<proteinExistence type="predicted"/>
<feature type="region of interest" description="Disordered" evidence="1">
    <location>
        <begin position="201"/>
        <end position="220"/>
    </location>
</feature>
<evidence type="ECO:0000313" key="3">
    <source>
        <dbReference type="EMBL" id="RDD63338.1"/>
    </source>
</evidence>
<dbReference type="InterPro" id="IPR037465">
    <property type="entry name" value="YlxR"/>
</dbReference>
<sequence length="220" mass="23993">MAEAAGAEATNGPRRRCIASGEVHDKTRLLRFVVGPDGVIVPDPGGDLPGRGIWCLPRRDMIEKARRRGSFARAARSKVEVPKDLADQVERLLHQRCLNRIGLARRAGEATGGFAKVRGLLEKGVAGVLLQAHDAAPDGRDKLRRLGRAVRPDLPIVAAFSADDLGRMLGRGPTVHAAVRDGRHSEGLLREWTRLAGLIGDDETTTERKNRALERDDDEQ</sequence>
<name>A0A369TDI2_9PROT</name>
<evidence type="ECO:0000313" key="4">
    <source>
        <dbReference type="Proteomes" id="UP000253941"/>
    </source>
</evidence>
<accession>A0A369TDI2</accession>
<dbReference type="EMBL" id="QPMH01000002">
    <property type="protein sequence ID" value="RDD63338.1"/>
    <property type="molecule type" value="Genomic_DNA"/>
</dbReference>